<reference evidence="2" key="1">
    <citation type="submission" date="2022-05" db="EMBL/GenBank/DDBJ databases">
        <title>Comparative genomics of Staphylococcus equorum isolates.</title>
        <authorList>
            <person name="Luelf R.H."/>
        </authorList>
    </citation>
    <scope>NUCLEOTIDE SEQUENCE</scope>
    <source>
        <strain evidence="2">TMW 2.2497</strain>
    </source>
</reference>
<evidence type="ECO:0000313" key="3">
    <source>
        <dbReference type="Proteomes" id="UP001152422"/>
    </source>
</evidence>
<sequence>MKNKKLNSTLQLSQAECGLCCIRTILSYYSYDITVPELRKIKEPGRDGLGLKQIKSLLSVFNISSEVLKIKDLRAFQIVDLPAIAFWKGYHFVCVEKVNENNVIIMDPSIGRIKISKKEFDENFDSYLIISKPNKNFKSRNTKFWSKWKKRHIWPPNLFNIYKTWDFEYYFSFYYFIYTDNHSNIN</sequence>
<feature type="domain" description="Peptidase C39" evidence="1">
    <location>
        <begin position="11"/>
        <end position="131"/>
    </location>
</feature>
<proteinExistence type="predicted"/>
<dbReference type="InterPro" id="IPR005074">
    <property type="entry name" value="Peptidase_C39"/>
</dbReference>
<accession>A0A9X4QY37</accession>
<dbReference type="RefSeq" id="WP_277583136.1">
    <property type="nucleotide sequence ID" value="NZ_JAMBPY010000003.1"/>
</dbReference>
<dbReference type="Pfam" id="PF03412">
    <property type="entry name" value="Peptidase_C39"/>
    <property type="match status" value="1"/>
</dbReference>
<dbReference type="Gene3D" id="3.90.70.10">
    <property type="entry name" value="Cysteine proteinases"/>
    <property type="match status" value="1"/>
</dbReference>
<keyword evidence="3" id="KW-1185">Reference proteome</keyword>
<evidence type="ECO:0000313" key="2">
    <source>
        <dbReference type="EMBL" id="MDG0845996.1"/>
    </source>
</evidence>
<dbReference type="InterPro" id="IPR033839">
    <property type="entry name" value="Lacticin_481_peptidase"/>
</dbReference>
<dbReference type="GO" id="GO:0005524">
    <property type="term" value="F:ATP binding"/>
    <property type="evidence" value="ECO:0007669"/>
    <property type="project" value="InterPro"/>
</dbReference>
<protein>
    <submittedName>
        <fullName evidence="2">Cysteine peptidase family C39 domain-containing protein</fullName>
    </submittedName>
</protein>
<dbReference type="AlphaFoldDB" id="A0A9X4QY37"/>
<gene>
    <name evidence="2" type="ORF">M4L89_07130</name>
</gene>
<comment type="caution">
    <text evidence="2">The sequence shown here is derived from an EMBL/GenBank/DDBJ whole genome shotgun (WGS) entry which is preliminary data.</text>
</comment>
<dbReference type="GO" id="GO:0016020">
    <property type="term" value="C:membrane"/>
    <property type="evidence" value="ECO:0007669"/>
    <property type="project" value="InterPro"/>
</dbReference>
<evidence type="ECO:0000259" key="1">
    <source>
        <dbReference type="PROSITE" id="PS50990"/>
    </source>
</evidence>
<dbReference type="EMBL" id="JAMBQA010000003">
    <property type="protein sequence ID" value="MDG0845996.1"/>
    <property type="molecule type" value="Genomic_DNA"/>
</dbReference>
<dbReference type="CDD" id="cd02425">
    <property type="entry name" value="Peptidase_C39F"/>
    <property type="match status" value="1"/>
</dbReference>
<dbReference type="Proteomes" id="UP001152422">
    <property type="component" value="Unassembled WGS sequence"/>
</dbReference>
<dbReference type="GO" id="GO:0006508">
    <property type="term" value="P:proteolysis"/>
    <property type="evidence" value="ECO:0007669"/>
    <property type="project" value="InterPro"/>
</dbReference>
<dbReference type="PROSITE" id="PS50990">
    <property type="entry name" value="PEPTIDASE_C39"/>
    <property type="match status" value="1"/>
</dbReference>
<name>A0A9X4QY37_9STAP</name>
<organism evidence="2 3">
    <name type="scientific">Staphylococcus equorum</name>
    <dbReference type="NCBI Taxonomy" id="246432"/>
    <lineage>
        <taxon>Bacteria</taxon>
        <taxon>Bacillati</taxon>
        <taxon>Bacillota</taxon>
        <taxon>Bacilli</taxon>
        <taxon>Bacillales</taxon>
        <taxon>Staphylococcaceae</taxon>
        <taxon>Staphylococcus</taxon>
    </lineage>
</organism>
<dbReference type="GO" id="GO:0008234">
    <property type="term" value="F:cysteine-type peptidase activity"/>
    <property type="evidence" value="ECO:0007669"/>
    <property type="project" value="InterPro"/>
</dbReference>